<accession>A0A9W7G6B5</accession>
<evidence type="ECO:0000256" key="4">
    <source>
        <dbReference type="ARBA" id="ARBA00022964"/>
    </source>
</evidence>
<evidence type="ECO:0000313" key="9">
    <source>
        <dbReference type="Proteomes" id="UP001165065"/>
    </source>
</evidence>
<comment type="caution">
    <text evidence="8">The sequence shown here is derived from an EMBL/GenBank/DDBJ whole genome shotgun (WGS) entry which is preliminary data.</text>
</comment>
<dbReference type="PROSITE" id="PS51471">
    <property type="entry name" value="FE2OG_OXY"/>
    <property type="match status" value="1"/>
</dbReference>
<dbReference type="Gene3D" id="2.60.120.620">
    <property type="entry name" value="q2cbj1_9rhob like domain"/>
    <property type="match status" value="1"/>
</dbReference>
<dbReference type="PANTHER" id="PTHR12907">
    <property type="entry name" value="EGL NINE HOMOLOG-RELATED"/>
    <property type="match status" value="1"/>
</dbReference>
<dbReference type="GO" id="GO:0008198">
    <property type="term" value="F:ferrous iron binding"/>
    <property type="evidence" value="ECO:0007669"/>
    <property type="project" value="TreeGrafter"/>
</dbReference>
<keyword evidence="3" id="KW-0847">Vitamin C</keyword>
<proteinExistence type="predicted"/>
<evidence type="ECO:0000256" key="1">
    <source>
        <dbReference type="ARBA" id="ARBA00001961"/>
    </source>
</evidence>
<dbReference type="OrthoDB" id="76265at2759"/>
<dbReference type="AlphaFoldDB" id="A0A9W7G6B5"/>
<dbReference type="GO" id="GO:0031418">
    <property type="term" value="F:L-ascorbic acid binding"/>
    <property type="evidence" value="ECO:0007669"/>
    <property type="project" value="UniProtKB-KW"/>
</dbReference>
<name>A0A9W7G6B5_9STRA</name>
<keyword evidence="6" id="KW-0408">Iron</keyword>
<protein>
    <recommendedName>
        <fullName evidence="7">Fe2OG dioxygenase domain-containing protein</fullName>
    </recommendedName>
</protein>
<evidence type="ECO:0000256" key="5">
    <source>
        <dbReference type="ARBA" id="ARBA00023002"/>
    </source>
</evidence>
<feature type="domain" description="Fe2OG dioxygenase" evidence="7">
    <location>
        <begin position="152"/>
        <end position="277"/>
    </location>
</feature>
<gene>
    <name evidence="8" type="ORF">TrCOL_g9614</name>
</gene>
<sequence>MASRGKRIVQGLSFDSVALFGLVATCSGVMLEAYLTPDFECSTPSDACRGKDHPPLFLPSHIKQLNEVGYAVISRAVDMGVVTDSRIAIDNVNAKDWMSMNSQEIRQDQVAIIRDEDGVDEGIRKILSVLRGVAAQLDAAVPSYTMTHSHMVPLDCQVAVFSPGSKIGYRPHRDNATLGHELEKVGLVEYWRARPYRNRAVTAIMYLNDSDWGDDDGGELELFIGADEDDTVGNTAKEVVRVRPKGGTMVVFDSRRILHTVNPTKARRRAATIWIEGEEREEIRREN</sequence>
<evidence type="ECO:0000256" key="2">
    <source>
        <dbReference type="ARBA" id="ARBA00022723"/>
    </source>
</evidence>
<reference evidence="9" key="1">
    <citation type="journal article" date="2023" name="Commun. Biol.">
        <title>Genome analysis of Parmales, the sister group of diatoms, reveals the evolutionary specialization of diatoms from phago-mixotrophs to photoautotrophs.</title>
        <authorList>
            <person name="Ban H."/>
            <person name="Sato S."/>
            <person name="Yoshikawa S."/>
            <person name="Yamada K."/>
            <person name="Nakamura Y."/>
            <person name="Ichinomiya M."/>
            <person name="Sato N."/>
            <person name="Blanc-Mathieu R."/>
            <person name="Endo H."/>
            <person name="Kuwata A."/>
            <person name="Ogata H."/>
        </authorList>
    </citation>
    <scope>NUCLEOTIDE SEQUENCE [LARGE SCALE GENOMIC DNA]</scope>
</reference>
<dbReference type="Proteomes" id="UP001165065">
    <property type="component" value="Unassembled WGS sequence"/>
</dbReference>
<dbReference type="Pfam" id="PF13640">
    <property type="entry name" value="2OG-FeII_Oxy_3"/>
    <property type="match status" value="1"/>
</dbReference>
<dbReference type="EMBL" id="BRYA01000995">
    <property type="protein sequence ID" value="GMI37251.1"/>
    <property type="molecule type" value="Genomic_DNA"/>
</dbReference>
<evidence type="ECO:0000259" key="7">
    <source>
        <dbReference type="PROSITE" id="PS51471"/>
    </source>
</evidence>
<dbReference type="GO" id="GO:0071456">
    <property type="term" value="P:cellular response to hypoxia"/>
    <property type="evidence" value="ECO:0007669"/>
    <property type="project" value="TreeGrafter"/>
</dbReference>
<keyword evidence="2" id="KW-0479">Metal-binding</keyword>
<dbReference type="InterPro" id="IPR005123">
    <property type="entry name" value="Oxoglu/Fe-dep_dioxygenase_dom"/>
</dbReference>
<organism evidence="8 9">
    <name type="scientific">Triparma columacea</name>
    <dbReference type="NCBI Taxonomy" id="722753"/>
    <lineage>
        <taxon>Eukaryota</taxon>
        <taxon>Sar</taxon>
        <taxon>Stramenopiles</taxon>
        <taxon>Ochrophyta</taxon>
        <taxon>Bolidophyceae</taxon>
        <taxon>Parmales</taxon>
        <taxon>Triparmaceae</taxon>
        <taxon>Triparma</taxon>
    </lineage>
</organism>
<dbReference type="InterPro" id="IPR051559">
    <property type="entry name" value="HIF_prolyl_hydroxylases"/>
</dbReference>
<evidence type="ECO:0000256" key="3">
    <source>
        <dbReference type="ARBA" id="ARBA00022896"/>
    </source>
</evidence>
<keyword evidence="4" id="KW-0223">Dioxygenase</keyword>
<dbReference type="SMART" id="SM00702">
    <property type="entry name" value="P4Hc"/>
    <property type="match status" value="1"/>
</dbReference>
<dbReference type="InterPro" id="IPR044862">
    <property type="entry name" value="Pro_4_hyd_alph_FE2OG_OXY"/>
</dbReference>
<keyword evidence="5" id="KW-0560">Oxidoreductase</keyword>
<evidence type="ECO:0000313" key="8">
    <source>
        <dbReference type="EMBL" id="GMI37251.1"/>
    </source>
</evidence>
<dbReference type="PANTHER" id="PTHR12907:SF26">
    <property type="entry name" value="HIF PROLYL HYDROXYLASE, ISOFORM C"/>
    <property type="match status" value="1"/>
</dbReference>
<keyword evidence="9" id="KW-1185">Reference proteome</keyword>
<dbReference type="InterPro" id="IPR006620">
    <property type="entry name" value="Pro_4_hyd_alph"/>
</dbReference>
<dbReference type="SUPFAM" id="SSF51197">
    <property type="entry name" value="Clavaminate synthase-like"/>
    <property type="match status" value="1"/>
</dbReference>
<comment type="cofactor">
    <cofactor evidence="1">
        <name>L-ascorbate</name>
        <dbReference type="ChEBI" id="CHEBI:38290"/>
    </cofactor>
</comment>
<evidence type="ECO:0000256" key="6">
    <source>
        <dbReference type="ARBA" id="ARBA00023004"/>
    </source>
</evidence>
<dbReference type="GO" id="GO:0031543">
    <property type="term" value="F:peptidyl-proline dioxygenase activity"/>
    <property type="evidence" value="ECO:0007669"/>
    <property type="project" value="TreeGrafter"/>
</dbReference>